<keyword evidence="12" id="KW-0325">Glycoprotein</keyword>
<dbReference type="PANTHER" id="PTHR22722:SF14">
    <property type="entry name" value="MEGALIN, ISOFORM A"/>
    <property type="match status" value="1"/>
</dbReference>
<dbReference type="GO" id="GO:0005886">
    <property type="term" value="C:plasma membrane"/>
    <property type="evidence" value="ECO:0007669"/>
    <property type="project" value="UniProtKB-SubCell"/>
</dbReference>
<evidence type="ECO:0000259" key="17">
    <source>
        <dbReference type="PROSITE" id="PS50026"/>
    </source>
</evidence>
<dbReference type="InterPro" id="IPR018097">
    <property type="entry name" value="EGF_Ca-bd_CS"/>
</dbReference>
<keyword evidence="11 18" id="KW-0675">Receptor</keyword>
<dbReference type="InterPro" id="IPR036055">
    <property type="entry name" value="LDL_receptor-like_sf"/>
</dbReference>
<dbReference type="InterPro" id="IPR000033">
    <property type="entry name" value="LDLR_classB_rpt"/>
</dbReference>
<keyword evidence="9" id="KW-0472">Membrane</keyword>
<keyword evidence="6 16" id="KW-0732">Signal</keyword>
<name>A0AAD9USS9_ACRCE</name>
<dbReference type="PROSITE" id="PS00010">
    <property type="entry name" value="ASX_HYDROXYL"/>
    <property type="match status" value="2"/>
</dbReference>
<comment type="subcellular location">
    <subcellularLocation>
        <location evidence="1">Cell membrane</location>
        <topology evidence="1">Single-pass type I membrane protein</topology>
    </subcellularLocation>
</comment>
<feature type="disulfide bond" evidence="14">
    <location>
        <begin position="79"/>
        <end position="97"/>
    </location>
</feature>
<organism evidence="18 19">
    <name type="scientific">Acropora cervicornis</name>
    <name type="common">Staghorn coral</name>
    <dbReference type="NCBI Taxonomy" id="6130"/>
    <lineage>
        <taxon>Eukaryota</taxon>
        <taxon>Metazoa</taxon>
        <taxon>Cnidaria</taxon>
        <taxon>Anthozoa</taxon>
        <taxon>Hexacorallia</taxon>
        <taxon>Scleractinia</taxon>
        <taxon>Astrocoeniina</taxon>
        <taxon>Acroporidae</taxon>
        <taxon>Acropora</taxon>
    </lineage>
</organism>
<evidence type="ECO:0000256" key="14">
    <source>
        <dbReference type="PROSITE-ProRule" id="PRU00124"/>
    </source>
</evidence>
<keyword evidence="5" id="KW-0812">Transmembrane</keyword>
<reference evidence="18" key="1">
    <citation type="journal article" date="2023" name="G3 (Bethesda)">
        <title>Whole genome assembly and annotation of the endangered Caribbean coral Acropora cervicornis.</title>
        <authorList>
            <person name="Selwyn J.D."/>
            <person name="Vollmer S.V."/>
        </authorList>
    </citation>
    <scope>NUCLEOTIDE SEQUENCE</scope>
    <source>
        <strain evidence="18">K2</strain>
    </source>
</reference>
<evidence type="ECO:0000256" key="12">
    <source>
        <dbReference type="ARBA" id="ARBA00023180"/>
    </source>
</evidence>
<feature type="disulfide bond" evidence="14">
    <location>
        <begin position="52"/>
        <end position="67"/>
    </location>
</feature>
<dbReference type="InterPro" id="IPR009030">
    <property type="entry name" value="Growth_fac_rcpt_cys_sf"/>
</dbReference>
<dbReference type="Gene3D" id="4.10.400.10">
    <property type="entry name" value="Low-density Lipoprotein Receptor"/>
    <property type="match status" value="10"/>
</dbReference>
<feature type="disulfide bond" evidence="13">
    <location>
        <begin position="1252"/>
        <end position="1262"/>
    </location>
</feature>
<feature type="disulfide bond" evidence="14">
    <location>
        <begin position="33"/>
        <end position="45"/>
    </location>
</feature>
<feature type="disulfide bond" evidence="14">
    <location>
        <begin position="40"/>
        <end position="58"/>
    </location>
</feature>
<dbReference type="PANTHER" id="PTHR22722">
    <property type="entry name" value="LOW-DENSITY LIPOPROTEIN RECEPTOR-RELATED PROTEIN 2-RELATED"/>
    <property type="match status" value="1"/>
</dbReference>
<accession>A0AAD9USS9</accession>
<sequence>MELTVFLKYGFAFLVAISCRPFSGAEFGRGEGCKETEFRCGDGTCIHKSWRCDGTEDCYDASDEAACAHVTCSSLEFPCNNGRCIPLTWQCDGDIDCLPNKEDEHNCSTGSVCGPRHFQCADKTQCIPTRWQCDGMEECADGSDEADCVVPMEWPVLTEHGFVTEMMTVEICLMKLTVQLVNLVKEISLHAKMVFAFPRAGFVMVQMTAVTATKQCDAITEFRCSDGTCININWKCDGPTTCSSNQWQCIGTSHCLEMNQVCDGNNDCGDNSDEGTHCLSQDCLKLKNCSHNLCRQTPKGPECLCRRGYLLDSDGVSCNDVNECLTVGTCDHFCTNTNGSYKCFCDEGYVFIPPQTCRPQGLDEPWLLLANRKNVLQASLNGNVYNYVLTNLSRTVAIDFDINKGQMYWADVIDNTIYRTSITFDQGGSHPSEIKAVVKDEVAVPVGLAVDWVAKNLYLVDSIAKRIFVCKQDGSYLSSLIIKDLENPRDWGIHKIERAGMDGSNRTVIAHTNVYWPNALTLDYPTRRIYWADSHFDYIGSMTYNGGERRRILGYPYVAHPFALTVFRNYLYFSDWMRHAVVKVNKFTGNESEILFGHLGQPMDLKVYHSSRQPYIHNPCNHSSNCGCEQLCLLSPVSPNGCVCSCMIRYKLAADNKSCILQDTFLIYSKGIEIAGMPIETNASGDTITPILGLGNAMGLDYDAREQMIYFSDILRDNISRFSIRDRKLEVLVKPVPNADGIAVDWLGRNLYWTDAGEHEVAVAKLNGSFKKVLFRDGVSRPRAIVLHPVEGKMYWSDWNSPAKIEVANMDGTARDILVQGGGLSWPNGLAIDYQARKLYWADAWTDYIECAEFDGSNRTVIVKGLTHPFGLDVDNGFVYWTDWRSENIQRASINDPSSLVVLRSGLKYLMEIRVYDPKRQTGNSPCDGSCSHLCLLYPGGFRCACPSGMSLEGGSNTTCSATATCSETQFQCLRSGKCIPLDWYCDEDNDCGDGDLSDESNCTSSQCTSAQFLCSNGKCLPINNKNCSDQFFSCASGRCVPMDWRCDGDDDCGDLSDENSCPEQPCLQSEFRCRVGTCIPGRWRCDGLFDCPDTGSLPSCYGDADMFLCNNSRCIAKDFLCDYYDDCGDGSDEQHINCTQATCEANEMTCNNHGCVLLSRKCDGSDDCGDMSDEQNCSTAGVTCRSTERSCVNSTLCLEVTKFCDGKVDCPDGSDEGIGCKVSLCDAGVECSCFNGFSLVNNSSCRDIDECANPGSCSQRCFNSIGSFTCKCTEGYKLEYDQRHCKATASVTPYLYFSTWLGMRKIDLRYGFDYSVVADHLMGTTVLDYDFRNDKLYMYYRGIITNKIRRCTLNVDWISGNLYWTDAHMKHIEVANLSNKWRMVLISDDLEGPYDIAVDPRDGRLYWIDGYLEYIGFCSYNGLHRHTIPTNGLKLRHPFSLTLFEDMIYFSDLAKLSVYQLNKFHGGNHTLIHSDLLRAFDLNVVHPLRQPNDNSVFLLYAEKTAIRAISIESNNTKEQMIPVSDCIIAVGVDFSFEERMVFWSDVGADTISRVFLNGSGHQTVVSGVLSRPEGISFDWTAKNLYWTDTGEKVVGVARYDGSCCFGLIGTMSTQESSVQ</sequence>
<evidence type="ECO:0000256" key="4">
    <source>
        <dbReference type="ARBA" id="ARBA00022583"/>
    </source>
</evidence>
<evidence type="ECO:0000313" key="18">
    <source>
        <dbReference type="EMBL" id="KAK2548598.1"/>
    </source>
</evidence>
<feature type="disulfide bond" evidence="14">
    <location>
        <begin position="1074"/>
        <end position="1092"/>
    </location>
</feature>
<evidence type="ECO:0000256" key="11">
    <source>
        <dbReference type="ARBA" id="ARBA00023170"/>
    </source>
</evidence>
<comment type="caution">
    <text evidence="18">The sequence shown here is derived from an EMBL/GenBank/DDBJ whole genome shotgun (WGS) entry which is preliminary data.</text>
</comment>
<dbReference type="SMART" id="SM00179">
    <property type="entry name" value="EGF_CA"/>
    <property type="match status" value="3"/>
</dbReference>
<gene>
    <name evidence="18" type="ORF">P5673_031194</name>
</gene>
<dbReference type="FunFam" id="2.10.25.10:FF:000009">
    <property type="entry name" value="Low-density lipoprotein receptor isoform 1"/>
    <property type="match status" value="2"/>
</dbReference>
<dbReference type="InterPro" id="IPR051221">
    <property type="entry name" value="LDLR-related"/>
</dbReference>
<evidence type="ECO:0000256" key="15">
    <source>
        <dbReference type="PROSITE-ProRule" id="PRU00461"/>
    </source>
</evidence>
<feature type="disulfide bond" evidence="14">
    <location>
        <begin position="1035"/>
        <end position="1053"/>
    </location>
</feature>
<evidence type="ECO:0000256" key="9">
    <source>
        <dbReference type="ARBA" id="ARBA00023136"/>
    </source>
</evidence>
<dbReference type="GO" id="GO:0043235">
    <property type="term" value="C:receptor complex"/>
    <property type="evidence" value="ECO:0007669"/>
    <property type="project" value="TreeGrafter"/>
</dbReference>
<dbReference type="CDD" id="cd00112">
    <property type="entry name" value="LDLa"/>
    <property type="match status" value="9"/>
</dbReference>
<evidence type="ECO:0000256" key="5">
    <source>
        <dbReference type="ARBA" id="ARBA00022692"/>
    </source>
</evidence>
<dbReference type="PROSITE" id="PS01186">
    <property type="entry name" value="EGF_2"/>
    <property type="match status" value="2"/>
</dbReference>
<dbReference type="GO" id="GO:0006897">
    <property type="term" value="P:endocytosis"/>
    <property type="evidence" value="ECO:0007669"/>
    <property type="project" value="UniProtKB-KW"/>
</dbReference>
<keyword evidence="3 13" id="KW-0245">EGF-like domain</keyword>
<comment type="caution">
    <text evidence="13">Lacks conserved residue(s) required for the propagation of feature annotation.</text>
</comment>
<feature type="disulfide bond" evidence="14">
    <location>
        <begin position="1110"/>
        <end position="1128"/>
    </location>
</feature>
<dbReference type="SUPFAM" id="SSF63825">
    <property type="entry name" value="YWTD domain"/>
    <property type="match status" value="4"/>
</dbReference>
<evidence type="ECO:0000256" key="13">
    <source>
        <dbReference type="PROSITE-ProRule" id="PRU00076"/>
    </source>
</evidence>
<dbReference type="SUPFAM" id="SSF57424">
    <property type="entry name" value="LDL receptor-like module"/>
    <property type="match status" value="9"/>
</dbReference>
<feature type="domain" description="EGF-like" evidence="17">
    <location>
        <begin position="320"/>
        <end position="358"/>
    </location>
</feature>
<dbReference type="SMART" id="SM00135">
    <property type="entry name" value="LY"/>
    <property type="match status" value="14"/>
</dbReference>
<feature type="disulfide bond" evidence="14">
    <location>
        <begin position="1163"/>
        <end position="1178"/>
    </location>
</feature>
<feature type="repeat" description="LDL-receptor class B" evidence="15">
    <location>
        <begin position="527"/>
        <end position="570"/>
    </location>
</feature>
<dbReference type="PROSITE" id="PS50026">
    <property type="entry name" value="EGF_3"/>
    <property type="match status" value="2"/>
</dbReference>
<evidence type="ECO:0000256" key="7">
    <source>
        <dbReference type="ARBA" id="ARBA00022737"/>
    </source>
</evidence>
<dbReference type="Pfam" id="PF07645">
    <property type="entry name" value="EGF_CA"/>
    <property type="match status" value="2"/>
</dbReference>
<feature type="disulfide bond" evidence="14">
    <location>
        <begin position="1086"/>
        <end position="1101"/>
    </location>
</feature>
<feature type="disulfide bond" evidence="14">
    <location>
        <begin position="1047"/>
        <end position="1062"/>
    </location>
</feature>
<dbReference type="PROSITE" id="PS50068">
    <property type="entry name" value="LDLRA_2"/>
    <property type="match status" value="11"/>
</dbReference>
<keyword evidence="7" id="KW-0677">Repeat</keyword>
<feature type="repeat" description="LDL-receptor class B" evidence="15">
    <location>
        <begin position="792"/>
        <end position="836"/>
    </location>
</feature>
<keyword evidence="10 13" id="KW-1015">Disulfide bond</keyword>
<dbReference type="SUPFAM" id="SSF57196">
    <property type="entry name" value="EGF/Laminin"/>
    <property type="match status" value="1"/>
</dbReference>
<dbReference type="InterPro" id="IPR001881">
    <property type="entry name" value="EGF-like_Ca-bd_dom"/>
</dbReference>
<dbReference type="EMBL" id="JARQWQ010000143">
    <property type="protein sequence ID" value="KAK2548598.1"/>
    <property type="molecule type" value="Genomic_DNA"/>
</dbReference>
<evidence type="ECO:0000256" key="1">
    <source>
        <dbReference type="ARBA" id="ARBA00004251"/>
    </source>
</evidence>
<reference evidence="18" key="2">
    <citation type="journal article" date="2023" name="Science">
        <title>Genomic signatures of disease resistance in endangered staghorn corals.</title>
        <authorList>
            <person name="Vollmer S.V."/>
            <person name="Selwyn J.D."/>
            <person name="Despard B.A."/>
            <person name="Roesel C.L."/>
        </authorList>
    </citation>
    <scope>NUCLEOTIDE SEQUENCE</scope>
    <source>
        <strain evidence="18">K2</strain>
    </source>
</reference>
<feature type="disulfide bond" evidence="14">
    <location>
        <begin position="1151"/>
        <end position="1169"/>
    </location>
</feature>
<dbReference type="PRINTS" id="PR00261">
    <property type="entry name" value="LDLRECEPTOR"/>
</dbReference>
<keyword evidence="18" id="KW-0449">Lipoprotein</keyword>
<proteinExistence type="predicted"/>
<feature type="repeat" description="LDL-receptor class B" evidence="15">
    <location>
        <begin position="749"/>
        <end position="791"/>
    </location>
</feature>
<evidence type="ECO:0000256" key="2">
    <source>
        <dbReference type="ARBA" id="ARBA00022475"/>
    </source>
</evidence>
<feature type="domain" description="EGF-like" evidence="17">
    <location>
        <begin position="1248"/>
        <end position="1287"/>
    </location>
</feature>
<feature type="disulfide bond" evidence="14">
    <location>
        <begin position="1144"/>
        <end position="1156"/>
    </location>
</feature>
<dbReference type="SMART" id="SM00192">
    <property type="entry name" value="LDLa"/>
    <property type="match status" value="10"/>
</dbReference>
<feature type="disulfide bond" evidence="14">
    <location>
        <begin position="1028"/>
        <end position="1040"/>
    </location>
</feature>
<dbReference type="GO" id="GO:0005509">
    <property type="term" value="F:calcium ion binding"/>
    <property type="evidence" value="ECO:0007669"/>
    <property type="project" value="InterPro"/>
</dbReference>
<feature type="disulfide bond" evidence="14">
    <location>
        <begin position="72"/>
        <end position="84"/>
    </location>
</feature>
<dbReference type="PROSITE" id="PS01209">
    <property type="entry name" value="LDLRA_1"/>
    <property type="match status" value="7"/>
</dbReference>
<dbReference type="FunFam" id="2.120.10.30:FF:000241">
    <property type="entry name" value="Low-density lipoprotein receptor-related protein 6"/>
    <property type="match status" value="2"/>
</dbReference>
<feature type="repeat" description="LDL-receptor class B" evidence="15">
    <location>
        <begin position="837"/>
        <end position="878"/>
    </location>
</feature>
<dbReference type="FunFam" id="4.10.400.10:FF:000034">
    <property type="entry name" value="Low-density lipoprotein receptor-related protein 2"/>
    <property type="match status" value="1"/>
</dbReference>
<keyword evidence="19" id="KW-1185">Reference proteome</keyword>
<dbReference type="SUPFAM" id="SSF57184">
    <property type="entry name" value="Growth factor receptor domain"/>
    <property type="match status" value="1"/>
</dbReference>
<protein>
    <submittedName>
        <fullName evidence="18">Low-density lipoprotein receptor-related protein 2</fullName>
    </submittedName>
</protein>
<dbReference type="SMART" id="SM00181">
    <property type="entry name" value="EGF"/>
    <property type="match status" value="7"/>
</dbReference>
<dbReference type="CDD" id="cd00054">
    <property type="entry name" value="EGF_CA"/>
    <property type="match status" value="2"/>
</dbReference>
<keyword evidence="2" id="KW-1003">Cell membrane</keyword>
<dbReference type="Proteomes" id="UP001249851">
    <property type="component" value="Unassembled WGS sequence"/>
</dbReference>
<evidence type="ECO:0000256" key="6">
    <source>
        <dbReference type="ARBA" id="ARBA00022729"/>
    </source>
</evidence>
<feature type="disulfide bond" evidence="13">
    <location>
        <begin position="324"/>
        <end position="334"/>
    </location>
</feature>
<feature type="chain" id="PRO_5042064076" evidence="16">
    <location>
        <begin position="26"/>
        <end position="1620"/>
    </location>
</feature>
<feature type="signal peptide" evidence="16">
    <location>
        <begin position="1"/>
        <end position="25"/>
    </location>
</feature>
<dbReference type="InterPro" id="IPR002172">
    <property type="entry name" value="LDrepeatLR_classA_rpt"/>
</dbReference>
<feature type="repeat" description="LDL-receptor class B" evidence="15">
    <location>
        <begin position="1540"/>
        <end position="1582"/>
    </location>
</feature>
<evidence type="ECO:0000313" key="19">
    <source>
        <dbReference type="Proteomes" id="UP001249851"/>
    </source>
</evidence>
<dbReference type="Gene3D" id="2.120.10.30">
    <property type="entry name" value="TolB, C-terminal domain"/>
    <property type="match status" value="5"/>
</dbReference>
<dbReference type="InterPro" id="IPR000152">
    <property type="entry name" value="EGF-type_Asp/Asn_hydroxyl_site"/>
</dbReference>
<dbReference type="Pfam" id="PF00058">
    <property type="entry name" value="Ldl_recept_b"/>
    <property type="match status" value="6"/>
</dbReference>
<feature type="disulfide bond" evidence="14">
    <location>
        <begin position="224"/>
        <end position="242"/>
    </location>
</feature>
<dbReference type="InterPro" id="IPR000742">
    <property type="entry name" value="EGF"/>
</dbReference>
<dbReference type="PROSITE" id="PS01187">
    <property type="entry name" value="EGF_CA"/>
    <property type="match status" value="2"/>
</dbReference>
<dbReference type="Pfam" id="PF00057">
    <property type="entry name" value="Ldl_recept_a"/>
    <property type="match status" value="10"/>
</dbReference>
<feature type="disulfide bond" evidence="14">
    <location>
        <begin position="133"/>
        <end position="148"/>
    </location>
</feature>
<dbReference type="InterPro" id="IPR011042">
    <property type="entry name" value="6-blade_b-propeller_TolB-like"/>
</dbReference>
<keyword evidence="8" id="KW-1133">Transmembrane helix</keyword>
<evidence type="ECO:0000256" key="8">
    <source>
        <dbReference type="ARBA" id="ARBA00022989"/>
    </source>
</evidence>
<feature type="repeat" description="LDL-receptor class B" evidence="15">
    <location>
        <begin position="1361"/>
        <end position="1403"/>
    </location>
</feature>
<dbReference type="InterPro" id="IPR023415">
    <property type="entry name" value="LDLR_class-A_CS"/>
</dbReference>
<keyword evidence="4" id="KW-0254">Endocytosis</keyword>
<evidence type="ECO:0000256" key="16">
    <source>
        <dbReference type="SAM" id="SignalP"/>
    </source>
</evidence>
<evidence type="ECO:0000256" key="3">
    <source>
        <dbReference type="ARBA" id="ARBA00022536"/>
    </source>
</evidence>
<dbReference type="Gene3D" id="2.10.25.10">
    <property type="entry name" value="Laminin"/>
    <property type="match status" value="3"/>
</dbReference>
<dbReference type="InterPro" id="IPR049883">
    <property type="entry name" value="NOTCH1_EGF-like"/>
</dbReference>
<feature type="disulfide bond" evidence="14">
    <location>
        <begin position="1067"/>
        <end position="1079"/>
    </location>
</feature>
<dbReference type="PROSITE" id="PS51120">
    <property type="entry name" value="LDLRB"/>
    <property type="match status" value="6"/>
</dbReference>
<evidence type="ECO:0000256" key="10">
    <source>
        <dbReference type="ARBA" id="ARBA00023157"/>
    </source>
</evidence>